<dbReference type="EMBL" id="LWSA01000008">
    <property type="protein sequence ID" value="OCX77220.1"/>
    <property type="molecule type" value="Genomic_DNA"/>
</dbReference>
<gene>
    <name evidence="7" type="ORF">A6P07_00580</name>
</gene>
<dbReference type="PROSITE" id="PS51900">
    <property type="entry name" value="CB"/>
    <property type="match status" value="1"/>
</dbReference>
<dbReference type="InterPro" id="IPR044068">
    <property type="entry name" value="CB"/>
</dbReference>
<dbReference type="PROSITE" id="PS51898">
    <property type="entry name" value="TYR_RECOMBINASE"/>
    <property type="match status" value="1"/>
</dbReference>
<dbReference type="GO" id="GO:0003677">
    <property type="term" value="F:DNA binding"/>
    <property type="evidence" value="ECO:0007669"/>
    <property type="project" value="UniProtKB-UniRule"/>
</dbReference>
<evidence type="ECO:0000256" key="2">
    <source>
        <dbReference type="ARBA" id="ARBA00023125"/>
    </source>
</evidence>
<dbReference type="AlphaFoldDB" id="A0A1C2IUY8"/>
<protein>
    <submittedName>
        <fullName evidence="7">Integrase</fullName>
    </submittedName>
</protein>
<dbReference type="STRING" id="930.GCA_002079865_02861"/>
<reference evidence="7 8" key="1">
    <citation type="journal article" date="2016" name="Int. J. Mol. Sci.">
        <title>Comparative genomics of the extreme acidophile Acidithiobacillus thiooxidans reveals intraspecific divergence and niche adaptation.</title>
        <authorList>
            <person name="Zhang X."/>
            <person name="Feng X."/>
            <person name="Tao J."/>
            <person name="Ma L."/>
            <person name="Xiao Y."/>
            <person name="Liang Y."/>
            <person name="Liu X."/>
            <person name="Yin H."/>
        </authorList>
    </citation>
    <scope>NUCLEOTIDE SEQUENCE [LARGE SCALE GENOMIC DNA]</scope>
    <source>
        <strain evidence="7 8">A02</strain>
    </source>
</reference>
<comment type="caution">
    <text evidence="7">The sequence shown here is derived from an EMBL/GenBank/DDBJ whole genome shotgun (WGS) entry which is preliminary data.</text>
</comment>
<organism evidence="7 8">
    <name type="scientific">Acidithiobacillus thiooxidans</name>
    <name type="common">Thiobacillus thiooxidans</name>
    <dbReference type="NCBI Taxonomy" id="930"/>
    <lineage>
        <taxon>Bacteria</taxon>
        <taxon>Pseudomonadati</taxon>
        <taxon>Pseudomonadota</taxon>
        <taxon>Acidithiobacillia</taxon>
        <taxon>Acidithiobacillales</taxon>
        <taxon>Acidithiobacillaceae</taxon>
        <taxon>Acidithiobacillus</taxon>
    </lineage>
</organism>
<dbReference type="SUPFAM" id="SSF56349">
    <property type="entry name" value="DNA breaking-rejoining enzymes"/>
    <property type="match status" value="1"/>
</dbReference>
<accession>A0A1C2IUY8</accession>
<keyword evidence="3" id="KW-0233">DNA recombination</keyword>
<dbReference type="GO" id="GO:0015074">
    <property type="term" value="P:DNA integration"/>
    <property type="evidence" value="ECO:0007669"/>
    <property type="project" value="UniProtKB-KW"/>
</dbReference>
<dbReference type="InterPro" id="IPR013762">
    <property type="entry name" value="Integrase-like_cat_sf"/>
</dbReference>
<evidence type="ECO:0000256" key="1">
    <source>
        <dbReference type="ARBA" id="ARBA00022908"/>
    </source>
</evidence>
<feature type="domain" description="Core-binding (CB)" evidence="6">
    <location>
        <begin position="64"/>
        <end position="144"/>
    </location>
</feature>
<feature type="domain" description="Tyr recombinase" evidence="5">
    <location>
        <begin position="167"/>
        <end position="332"/>
    </location>
</feature>
<dbReference type="InterPro" id="IPR011010">
    <property type="entry name" value="DNA_brk_join_enz"/>
</dbReference>
<evidence type="ECO:0000259" key="6">
    <source>
        <dbReference type="PROSITE" id="PS51900"/>
    </source>
</evidence>
<dbReference type="Pfam" id="PF00589">
    <property type="entry name" value="Phage_integrase"/>
    <property type="match status" value="1"/>
</dbReference>
<dbReference type="InterPro" id="IPR050090">
    <property type="entry name" value="Tyrosine_recombinase_XerCD"/>
</dbReference>
<dbReference type="PANTHER" id="PTHR30349">
    <property type="entry name" value="PHAGE INTEGRASE-RELATED"/>
    <property type="match status" value="1"/>
</dbReference>
<dbReference type="Proteomes" id="UP000094893">
    <property type="component" value="Unassembled WGS sequence"/>
</dbReference>
<dbReference type="PANTHER" id="PTHR30349:SF94">
    <property type="entry name" value="INTEGRASE_RECOMBINASE HI_1414-RELATED"/>
    <property type="match status" value="1"/>
</dbReference>
<keyword evidence="2 4" id="KW-0238">DNA-binding</keyword>
<name>A0A1C2IUY8_ACITH</name>
<dbReference type="CDD" id="cd00796">
    <property type="entry name" value="INT_Rci_Hp1_C"/>
    <property type="match status" value="1"/>
</dbReference>
<sequence>MAAIRSRKDRDGVVIGYQVQVQRKGYPAQTKTFRSKADAQAWATIVESEMQRGVWRDRSESENTTLMEALDRYAEEIIPSKKSPKPDLAKLHQWQAKPIAKMFLASIRGRDVAAAIRDMEAEGKAPNTIRLYLALLSHLFTIARKEWGMEALSNPVELVRKPRLPQGRDRRLVGDEETRLLDTCQAMNPELASIVVIAIETAMRQGEIMGMTWDKVDLKRQTVTLEDTKNGEKRIVPLTTKATQILHDLPRNLDGKVWTYTPDGMRTSYNKACKRAGIDGLTFHDLRHEATSRLFEKGLGLMQVSAITGHKDMQMLKRYTHLRPEDLVKLLG</sequence>
<dbReference type="GO" id="GO:0006310">
    <property type="term" value="P:DNA recombination"/>
    <property type="evidence" value="ECO:0007669"/>
    <property type="project" value="UniProtKB-KW"/>
</dbReference>
<dbReference type="Gene3D" id="1.10.150.130">
    <property type="match status" value="1"/>
</dbReference>
<proteinExistence type="predicted"/>
<keyword evidence="1" id="KW-0229">DNA integration</keyword>
<dbReference type="Gene3D" id="1.10.443.10">
    <property type="entry name" value="Intergrase catalytic core"/>
    <property type="match status" value="1"/>
</dbReference>
<evidence type="ECO:0000313" key="7">
    <source>
        <dbReference type="EMBL" id="OCX77220.1"/>
    </source>
</evidence>
<evidence type="ECO:0000313" key="8">
    <source>
        <dbReference type="Proteomes" id="UP000094893"/>
    </source>
</evidence>
<evidence type="ECO:0000256" key="3">
    <source>
        <dbReference type="ARBA" id="ARBA00023172"/>
    </source>
</evidence>
<evidence type="ECO:0000259" key="5">
    <source>
        <dbReference type="PROSITE" id="PS51898"/>
    </source>
</evidence>
<dbReference type="RefSeq" id="WP_065957715.1">
    <property type="nucleotide sequence ID" value="NZ_LWRZ01000008.1"/>
</dbReference>
<dbReference type="InterPro" id="IPR002104">
    <property type="entry name" value="Integrase_catalytic"/>
</dbReference>
<dbReference type="InterPro" id="IPR010998">
    <property type="entry name" value="Integrase_recombinase_N"/>
</dbReference>
<evidence type="ECO:0000256" key="4">
    <source>
        <dbReference type="PROSITE-ProRule" id="PRU01248"/>
    </source>
</evidence>